<dbReference type="PROSITE" id="PS50112">
    <property type="entry name" value="PAS"/>
    <property type="match status" value="4"/>
</dbReference>
<feature type="domain" description="PAC" evidence="13">
    <location>
        <begin position="324"/>
        <end position="376"/>
    </location>
</feature>
<evidence type="ECO:0000313" key="15">
    <source>
        <dbReference type="Proteomes" id="UP000192783"/>
    </source>
</evidence>
<dbReference type="InterPro" id="IPR036097">
    <property type="entry name" value="HisK_dim/P_sf"/>
</dbReference>
<reference evidence="14 15" key="1">
    <citation type="submission" date="2017-04" db="EMBL/GenBank/DDBJ databases">
        <authorList>
            <person name="Afonso C.L."/>
            <person name="Miller P.J."/>
            <person name="Scott M.A."/>
            <person name="Spackman E."/>
            <person name="Goraichik I."/>
            <person name="Dimitrov K.M."/>
            <person name="Suarez D.L."/>
            <person name="Swayne D.E."/>
        </authorList>
    </citation>
    <scope>NUCLEOTIDE SEQUENCE [LARGE SCALE GENOMIC DNA]</scope>
    <source>
        <strain evidence="14 15">DSM 13146</strain>
    </source>
</reference>
<dbReference type="SUPFAM" id="SSF52172">
    <property type="entry name" value="CheY-like"/>
    <property type="match status" value="1"/>
</dbReference>
<dbReference type="Pfam" id="PF00512">
    <property type="entry name" value="HisKA"/>
    <property type="match status" value="1"/>
</dbReference>
<dbReference type="InterPro" id="IPR013656">
    <property type="entry name" value="PAS_4"/>
</dbReference>
<dbReference type="Proteomes" id="UP000192783">
    <property type="component" value="Unassembled WGS sequence"/>
</dbReference>
<dbReference type="SMART" id="SM00448">
    <property type="entry name" value="REC"/>
    <property type="match status" value="1"/>
</dbReference>
<dbReference type="SMART" id="SM00387">
    <property type="entry name" value="HATPase_c"/>
    <property type="match status" value="1"/>
</dbReference>
<comment type="catalytic activity">
    <reaction evidence="1">
        <text>ATP + protein L-histidine = ADP + protein N-phospho-L-histidine.</text>
        <dbReference type="EC" id="2.7.13.3"/>
    </reaction>
</comment>
<dbReference type="InterPro" id="IPR001789">
    <property type="entry name" value="Sig_transdc_resp-reg_receiver"/>
</dbReference>
<keyword evidence="8" id="KW-0902">Two-component regulatory system</keyword>
<feature type="domain" description="PAS" evidence="12">
    <location>
        <begin position="248"/>
        <end position="320"/>
    </location>
</feature>
<evidence type="ECO:0000256" key="7">
    <source>
        <dbReference type="ARBA" id="ARBA00022840"/>
    </source>
</evidence>
<dbReference type="InterPro" id="IPR013655">
    <property type="entry name" value="PAS_fold_3"/>
</dbReference>
<evidence type="ECO:0000313" key="14">
    <source>
        <dbReference type="EMBL" id="SMC22890.1"/>
    </source>
</evidence>
<dbReference type="PROSITE" id="PS50109">
    <property type="entry name" value="HIS_KIN"/>
    <property type="match status" value="1"/>
</dbReference>
<feature type="domain" description="PAS" evidence="12">
    <location>
        <begin position="124"/>
        <end position="194"/>
    </location>
</feature>
<dbReference type="CDD" id="cd00156">
    <property type="entry name" value="REC"/>
    <property type="match status" value="1"/>
</dbReference>
<dbReference type="InterPro" id="IPR011006">
    <property type="entry name" value="CheY-like_superfamily"/>
</dbReference>
<dbReference type="PANTHER" id="PTHR43065">
    <property type="entry name" value="SENSOR HISTIDINE KINASE"/>
    <property type="match status" value="1"/>
</dbReference>
<dbReference type="SUPFAM" id="SSF47384">
    <property type="entry name" value="Homodimeric domain of signal transducing histidine kinase"/>
    <property type="match status" value="1"/>
</dbReference>
<dbReference type="InterPro" id="IPR004358">
    <property type="entry name" value="Sig_transdc_His_kin-like_C"/>
</dbReference>
<dbReference type="GO" id="GO:0005524">
    <property type="term" value="F:ATP binding"/>
    <property type="evidence" value="ECO:0007669"/>
    <property type="project" value="UniProtKB-KW"/>
</dbReference>
<dbReference type="InterPro" id="IPR003594">
    <property type="entry name" value="HATPase_dom"/>
</dbReference>
<dbReference type="InterPro" id="IPR013767">
    <property type="entry name" value="PAS_fold"/>
</dbReference>
<evidence type="ECO:0000259" key="13">
    <source>
        <dbReference type="PROSITE" id="PS50113"/>
    </source>
</evidence>
<dbReference type="GO" id="GO:0006355">
    <property type="term" value="P:regulation of DNA-templated transcription"/>
    <property type="evidence" value="ECO:0007669"/>
    <property type="project" value="InterPro"/>
</dbReference>
<dbReference type="SUPFAM" id="SSF55874">
    <property type="entry name" value="ATPase domain of HSP90 chaperone/DNA topoisomerase II/histidine kinase"/>
    <property type="match status" value="1"/>
</dbReference>
<evidence type="ECO:0000256" key="5">
    <source>
        <dbReference type="ARBA" id="ARBA00022741"/>
    </source>
</evidence>
<dbReference type="InterPro" id="IPR000700">
    <property type="entry name" value="PAS-assoc_C"/>
</dbReference>
<keyword evidence="5" id="KW-0547">Nucleotide-binding</keyword>
<dbReference type="AlphaFoldDB" id="A0A1W1XG18"/>
<dbReference type="PANTHER" id="PTHR43065:SF42">
    <property type="entry name" value="TWO-COMPONENT SENSOR PPRA"/>
    <property type="match status" value="1"/>
</dbReference>
<accession>A0A1W1XG18</accession>
<dbReference type="Gene3D" id="3.40.50.2300">
    <property type="match status" value="1"/>
</dbReference>
<dbReference type="InterPro" id="IPR001610">
    <property type="entry name" value="PAC"/>
</dbReference>
<feature type="modified residue" description="4-aspartylphosphate" evidence="9">
    <location>
        <position position="928"/>
    </location>
</feature>
<evidence type="ECO:0000256" key="8">
    <source>
        <dbReference type="ARBA" id="ARBA00023012"/>
    </source>
</evidence>
<dbReference type="SUPFAM" id="SSF55785">
    <property type="entry name" value="PYP-like sensor domain (PAS domain)"/>
    <property type="match status" value="4"/>
</dbReference>
<evidence type="ECO:0000256" key="4">
    <source>
        <dbReference type="ARBA" id="ARBA00022679"/>
    </source>
</evidence>
<dbReference type="Pfam" id="PF02518">
    <property type="entry name" value="HATPase_c"/>
    <property type="match status" value="1"/>
</dbReference>
<feature type="domain" description="Histidine kinase" evidence="10">
    <location>
        <begin position="635"/>
        <end position="858"/>
    </location>
</feature>
<dbReference type="PROSITE" id="PS50110">
    <property type="entry name" value="RESPONSE_REGULATORY"/>
    <property type="match status" value="1"/>
</dbReference>
<protein>
    <recommendedName>
        <fullName evidence="2">histidine kinase</fullName>
        <ecNumber evidence="2">2.7.13.3</ecNumber>
    </recommendedName>
</protein>
<feature type="domain" description="PAS" evidence="12">
    <location>
        <begin position="497"/>
        <end position="544"/>
    </location>
</feature>
<dbReference type="Gene3D" id="3.30.450.20">
    <property type="entry name" value="PAS domain"/>
    <property type="match status" value="4"/>
</dbReference>
<dbReference type="InterPro" id="IPR035965">
    <property type="entry name" value="PAS-like_dom_sf"/>
</dbReference>
<dbReference type="CDD" id="cd00130">
    <property type="entry name" value="PAS"/>
    <property type="match status" value="4"/>
</dbReference>
<dbReference type="InterPro" id="IPR005467">
    <property type="entry name" value="His_kinase_dom"/>
</dbReference>
<evidence type="ECO:0000256" key="2">
    <source>
        <dbReference type="ARBA" id="ARBA00012438"/>
    </source>
</evidence>
<evidence type="ECO:0000256" key="6">
    <source>
        <dbReference type="ARBA" id="ARBA00022777"/>
    </source>
</evidence>
<keyword evidence="15" id="KW-1185">Reference proteome</keyword>
<dbReference type="Pfam" id="PF08448">
    <property type="entry name" value="PAS_4"/>
    <property type="match status" value="1"/>
</dbReference>
<dbReference type="EC" id="2.7.13.3" evidence="2"/>
<keyword evidence="7" id="KW-0067">ATP-binding</keyword>
<dbReference type="PROSITE" id="PS50113">
    <property type="entry name" value="PAC"/>
    <property type="match status" value="3"/>
</dbReference>
<dbReference type="InterPro" id="IPR000014">
    <property type="entry name" value="PAS"/>
</dbReference>
<evidence type="ECO:0000256" key="3">
    <source>
        <dbReference type="ARBA" id="ARBA00022553"/>
    </source>
</evidence>
<evidence type="ECO:0000259" key="10">
    <source>
        <dbReference type="PROSITE" id="PS50109"/>
    </source>
</evidence>
<sequence length="996" mass="112213">MGEKKRTIMFGFHSPVDRRLMREWVVGVGHEVLENLDESSNVDLILMDSATARRLRDKAFGLKRAAKYFLPVLVCIKAGENASPWLKAGFDDVLHLPATKDEWLARMDIMLRLRRQSEELGQRSEYLHRALIESSGDHIFLLDANGTFVTSNDRVTHFGLESGAQLVGRTIEQVFPKEVATFYREQFQRVLTEGKTVVFEHDLPSERGTHYHLDTLYPIHLPDGTVAVGGICRDITERKQAAEALRESRERLNHLFTVSPAIVYELDPENLSPTWVSSNITEITGYTPEEAFQPGWWAEHVHPEDQEQTKKAEERFLLEGRDRGAHEYRFEKKDGTYIWVRDELRLLRDEQGRPKEIVGSWMNITDRKEVEIELAKSEQRYRSVFESTGTAMLIVNEDGTIAFANSQCSATTGYLPEELPGTNWRGYVFAEDLPMMESYFRLRFSDPEKAPKRYETRLMHADGSIRNTLLTVGTIPATRQVVVSMLDITDLVRAEEARRLLETAIDNTIECIMLSDRENRLTYVNRAFEKLTGYSAAEVLGKTLGILKSGRHDREFYQDLKSTIYSGRPWQGNMILKKKNGELYEVAASITPILSPSGHVDYFVSVHRDVTKEREMERRIQQNQRLEAIGTLAGGIAHDFNNILTPIVGYTEMCMYSLPRGSKIRENLEAVNRAAARASDLVQQILSFSRRSNQERKPIRIALIIKEALKLLRSTIPTSIEIRQDISATEESVIADPTEIHQVIMNLCINASHAMPDGGLMSVGLHAVDLDREAIKMIPGCKPGRHLKLSVEDTGHGIAPEILDKIFEPYFTTKKEGLGTGLGLATTHSIVTACGGGITVYSEPGKGSRFDLYFPVARGVATQVVEKTAVIRGGHERVLIVDDDMEVLDLHRKVLENYGYSVTAETDPEKALALFEKSPADFDMVLTDMTMPRMTGDLLAAALLKIRPDLPVIVLTGFSERINKDKAQELGIRALLAKPVSVSDLLSTIRDIFNAQ</sequence>
<feature type="domain" description="PAC" evidence="13">
    <location>
        <begin position="570"/>
        <end position="622"/>
    </location>
</feature>
<feature type="domain" description="PAS" evidence="12">
    <location>
        <begin position="377"/>
        <end position="423"/>
    </location>
</feature>
<dbReference type="SMART" id="SM00086">
    <property type="entry name" value="PAC"/>
    <property type="match status" value="3"/>
</dbReference>
<dbReference type="Gene3D" id="3.30.565.10">
    <property type="entry name" value="Histidine kinase-like ATPase, C-terminal domain"/>
    <property type="match status" value="1"/>
</dbReference>
<evidence type="ECO:0000256" key="9">
    <source>
        <dbReference type="PROSITE-ProRule" id="PRU00169"/>
    </source>
</evidence>
<dbReference type="SMART" id="SM00091">
    <property type="entry name" value="PAS"/>
    <property type="match status" value="4"/>
</dbReference>
<dbReference type="Pfam" id="PF00072">
    <property type="entry name" value="Response_reg"/>
    <property type="match status" value="1"/>
</dbReference>
<keyword evidence="4" id="KW-0808">Transferase</keyword>
<organism evidence="14 15">
    <name type="scientific">Desulfacinum hydrothermale DSM 13146</name>
    <dbReference type="NCBI Taxonomy" id="1121390"/>
    <lineage>
        <taxon>Bacteria</taxon>
        <taxon>Pseudomonadati</taxon>
        <taxon>Thermodesulfobacteriota</taxon>
        <taxon>Syntrophobacteria</taxon>
        <taxon>Syntrophobacterales</taxon>
        <taxon>Syntrophobacteraceae</taxon>
        <taxon>Desulfacinum</taxon>
    </lineage>
</organism>
<dbReference type="GO" id="GO:0000155">
    <property type="term" value="F:phosphorelay sensor kinase activity"/>
    <property type="evidence" value="ECO:0007669"/>
    <property type="project" value="InterPro"/>
</dbReference>
<evidence type="ECO:0000259" key="12">
    <source>
        <dbReference type="PROSITE" id="PS50112"/>
    </source>
</evidence>
<proteinExistence type="predicted"/>
<gene>
    <name evidence="14" type="ORF">SAMN02746041_01586</name>
</gene>
<dbReference type="Gene3D" id="1.10.287.130">
    <property type="match status" value="1"/>
</dbReference>
<keyword evidence="3 9" id="KW-0597">Phosphoprotein</keyword>
<dbReference type="Pfam" id="PF08447">
    <property type="entry name" value="PAS_3"/>
    <property type="match status" value="2"/>
</dbReference>
<feature type="domain" description="Response regulatory" evidence="11">
    <location>
        <begin position="877"/>
        <end position="993"/>
    </location>
</feature>
<dbReference type="InterPro" id="IPR036890">
    <property type="entry name" value="HATPase_C_sf"/>
</dbReference>
<dbReference type="NCBIfam" id="TIGR00229">
    <property type="entry name" value="sensory_box"/>
    <property type="match status" value="4"/>
</dbReference>
<name>A0A1W1XG18_9BACT</name>
<dbReference type="EMBL" id="FWXF01000007">
    <property type="protein sequence ID" value="SMC22890.1"/>
    <property type="molecule type" value="Genomic_DNA"/>
</dbReference>
<evidence type="ECO:0000256" key="1">
    <source>
        <dbReference type="ARBA" id="ARBA00000085"/>
    </source>
</evidence>
<dbReference type="STRING" id="1121390.SAMN02746041_01586"/>
<dbReference type="Pfam" id="PF00989">
    <property type="entry name" value="PAS"/>
    <property type="match status" value="1"/>
</dbReference>
<evidence type="ECO:0000259" key="11">
    <source>
        <dbReference type="PROSITE" id="PS50110"/>
    </source>
</evidence>
<dbReference type="InterPro" id="IPR003661">
    <property type="entry name" value="HisK_dim/P_dom"/>
</dbReference>
<feature type="domain" description="PAC" evidence="13">
    <location>
        <begin position="197"/>
        <end position="247"/>
    </location>
</feature>
<keyword evidence="6" id="KW-0418">Kinase</keyword>
<dbReference type="PRINTS" id="PR00344">
    <property type="entry name" value="BCTRLSENSOR"/>
</dbReference>
<dbReference type="SMART" id="SM00388">
    <property type="entry name" value="HisKA"/>
    <property type="match status" value="1"/>
</dbReference>